<gene>
    <name evidence="7" type="ORF">IAA16_06190</name>
</gene>
<evidence type="ECO:0000313" key="8">
    <source>
        <dbReference type="Proteomes" id="UP000823914"/>
    </source>
</evidence>
<dbReference type="AlphaFoldDB" id="A0A9E2L3M2"/>
<evidence type="ECO:0000256" key="2">
    <source>
        <dbReference type="ARBA" id="ARBA00005268"/>
    </source>
</evidence>
<keyword evidence="5 6" id="KW-0472">Membrane</keyword>
<evidence type="ECO:0000256" key="1">
    <source>
        <dbReference type="ARBA" id="ARBA00004141"/>
    </source>
</evidence>
<comment type="caution">
    <text evidence="7">The sequence shown here is derived from an EMBL/GenBank/DDBJ whole genome shotgun (WGS) entry which is preliminary data.</text>
</comment>
<evidence type="ECO:0000256" key="3">
    <source>
        <dbReference type="ARBA" id="ARBA00022692"/>
    </source>
</evidence>
<feature type="transmembrane region" description="Helical" evidence="6">
    <location>
        <begin position="37"/>
        <end position="58"/>
    </location>
</feature>
<comment type="subcellular location">
    <subcellularLocation>
        <location evidence="1">Membrane</location>
        <topology evidence="1">Multi-pass membrane protein</topology>
    </subcellularLocation>
</comment>
<feature type="transmembrane region" description="Helical" evidence="6">
    <location>
        <begin position="219"/>
        <end position="243"/>
    </location>
</feature>
<evidence type="ECO:0000256" key="6">
    <source>
        <dbReference type="SAM" id="Phobius"/>
    </source>
</evidence>
<evidence type="ECO:0000313" key="7">
    <source>
        <dbReference type="EMBL" id="MBU3850138.1"/>
    </source>
</evidence>
<protein>
    <submittedName>
        <fullName evidence="7">ABC transporter permease</fullName>
    </submittedName>
</protein>
<evidence type="ECO:0000256" key="4">
    <source>
        <dbReference type="ARBA" id="ARBA00022989"/>
    </source>
</evidence>
<sequence length="265" mass="29309">MHDIIELQIWQFLCVYLLLVIVLAIMKKYRIDKSKLLLAASIKMTVQLVLAGYILTYMFENPRLSFTAVYVFAMVAFMIHRVLGKNKTLGKSFKVIVGAYITISGLFTVLYFIFVVIGISAFSPQYIIPISGMVMGNTMTGVSLGLKTFRETLNDQHARIEALTCAGVEPERILHPFVKQALETAILPTLNSMLGMGIVSLPGMMTGQILSGTVPTTAILYQIAIMIAICTAVACSCFFALYFGSKTLIHKDTQMIVLSQTPTKR</sequence>
<reference evidence="7" key="2">
    <citation type="submission" date="2021-04" db="EMBL/GenBank/DDBJ databases">
        <authorList>
            <person name="Gilroy R."/>
        </authorList>
    </citation>
    <scope>NUCLEOTIDE SEQUENCE</scope>
    <source>
        <strain evidence="7">Gambia15-2214</strain>
    </source>
</reference>
<feature type="transmembrane region" description="Helical" evidence="6">
    <location>
        <begin position="95"/>
        <end position="120"/>
    </location>
</feature>
<feature type="transmembrane region" description="Helical" evidence="6">
    <location>
        <begin position="181"/>
        <end position="199"/>
    </location>
</feature>
<comment type="similarity">
    <text evidence="2">Belongs to the UPF0014 family.</text>
</comment>
<keyword evidence="3 6" id="KW-0812">Transmembrane</keyword>
<feature type="transmembrane region" description="Helical" evidence="6">
    <location>
        <begin position="7"/>
        <end position="25"/>
    </location>
</feature>
<accession>A0A9E2L3M2</accession>
<organism evidence="7 8">
    <name type="scientific">Candidatus Treponema excrementipullorum</name>
    <dbReference type="NCBI Taxonomy" id="2838768"/>
    <lineage>
        <taxon>Bacteria</taxon>
        <taxon>Pseudomonadati</taxon>
        <taxon>Spirochaetota</taxon>
        <taxon>Spirochaetia</taxon>
        <taxon>Spirochaetales</taxon>
        <taxon>Treponemataceae</taxon>
        <taxon>Treponema</taxon>
    </lineage>
</organism>
<proteinExistence type="inferred from homology"/>
<dbReference type="GO" id="GO:0005886">
    <property type="term" value="C:plasma membrane"/>
    <property type="evidence" value="ECO:0007669"/>
    <property type="project" value="TreeGrafter"/>
</dbReference>
<name>A0A9E2L3M2_9SPIR</name>
<feature type="transmembrane region" description="Helical" evidence="6">
    <location>
        <begin position="126"/>
        <end position="146"/>
    </location>
</feature>
<reference evidence="7" key="1">
    <citation type="journal article" date="2021" name="PeerJ">
        <title>Extensive microbial diversity within the chicken gut microbiome revealed by metagenomics and culture.</title>
        <authorList>
            <person name="Gilroy R."/>
            <person name="Ravi A."/>
            <person name="Getino M."/>
            <person name="Pursley I."/>
            <person name="Horton D.L."/>
            <person name="Alikhan N.F."/>
            <person name="Baker D."/>
            <person name="Gharbi K."/>
            <person name="Hall N."/>
            <person name="Watson M."/>
            <person name="Adriaenssens E.M."/>
            <person name="Foster-Nyarko E."/>
            <person name="Jarju S."/>
            <person name="Secka A."/>
            <person name="Antonio M."/>
            <person name="Oren A."/>
            <person name="Chaudhuri R.R."/>
            <person name="La Ragione R."/>
            <person name="Hildebrand F."/>
            <person name="Pallen M.J."/>
        </authorList>
    </citation>
    <scope>NUCLEOTIDE SEQUENCE</scope>
    <source>
        <strain evidence="7">Gambia15-2214</strain>
    </source>
</reference>
<dbReference type="Pfam" id="PF03649">
    <property type="entry name" value="UPF0014"/>
    <property type="match status" value="1"/>
</dbReference>
<evidence type="ECO:0000256" key="5">
    <source>
        <dbReference type="ARBA" id="ARBA00023136"/>
    </source>
</evidence>
<dbReference type="Proteomes" id="UP000823914">
    <property type="component" value="Unassembled WGS sequence"/>
</dbReference>
<dbReference type="InterPro" id="IPR005226">
    <property type="entry name" value="UPF0014_fam"/>
</dbReference>
<dbReference type="PANTHER" id="PTHR30028">
    <property type="entry name" value="UPF0014 INNER MEMBRANE PROTEIN YBBM-RELATED"/>
    <property type="match status" value="1"/>
</dbReference>
<dbReference type="EMBL" id="JAHLFV010000148">
    <property type="protein sequence ID" value="MBU3850138.1"/>
    <property type="molecule type" value="Genomic_DNA"/>
</dbReference>
<feature type="transmembrane region" description="Helical" evidence="6">
    <location>
        <begin position="64"/>
        <end position="83"/>
    </location>
</feature>
<dbReference type="PANTHER" id="PTHR30028:SF0">
    <property type="entry name" value="PROTEIN ALUMINUM SENSITIVE 3"/>
    <property type="match status" value="1"/>
</dbReference>
<keyword evidence="4 6" id="KW-1133">Transmembrane helix</keyword>